<dbReference type="InterPro" id="IPR056743">
    <property type="entry name" value="TRM5-TYW2-like_MTfase"/>
</dbReference>
<dbReference type="Gene3D" id="3.40.50.150">
    <property type="entry name" value="Vaccinia Virus protein VP39"/>
    <property type="match status" value="1"/>
</dbReference>
<feature type="domain" description="SAM-dependent methyltransferase TRM5/TYW2-type" evidence="6">
    <location>
        <begin position="129"/>
        <end position="404"/>
    </location>
</feature>
<evidence type="ECO:0000256" key="3">
    <source>
        <dbReference type="ARBA" id="ARBA00022679"/>
    </source>
</evidence>
<sequence length="411" mass="46305">MLPLDAVPHVFQPGHFKIICTLDIIKLERVICIERASESEIAMRTEDLHCLKVEKGRGEQVRRALKELKLLRTDAKITSNSHYIYLPLMRALKAAESEEVGVTEFLTADFAISEPRRSIEDIIGFSPAYEIIGDIAVLTGAGDSITETNEQRVAHTILNLHKNIKVVAKRISPVEGVYRNRKLKILAGENRTETIHKENGCRYRLDPEKVYFNPSLAGERNRVAMQAERNKNKNELIIDMFAGVGSFSIQIAKHAPQSLVTAIDINPAAILYLHENMELNGVRNIEPIEGDVSGIYMKFENKANRIIMNLPKSAYMFLREALCMLHPEGGMIHFYAVEAFYPAKGGKKKSLEMAIEITKAKVTAKLKEFCDEFHYQSLELQEVRKVKPYAPYAYIIGVDAAIASAQKSVDF</sequence>
<dbReference type="EMBL" id="MT630654">
    <property type="protein sequence ID" value="QNO41630.1"/>
    <property type="molecule type" value="Genomic_DNA"/>
</dbReference>
<dbReference type="EC" id="2.1.1.228" evidence="7"/>
<dbReference type="InterPro" id="IPR030382">
    <property type="entry name" value="MeTrfase_TRM5/TYW2"/>
</dbReference>
<reference evidence="7" key="1">
    <citation type="submission" date="2020-06" db="EMBL/GenBank/DDBJ databases">
        <title>Unique genomic features of the anaerobic methanotrophic archaea.</title>
        <authorList>
            <person name="Chadwick G.L."/>
            <person name="Skennerton C.T."/>
            <person name="Laso-Perez R."/>
            <person name="Leu A.O."/>
            <person name="Speth D.R."/>
            <person name="Yu H."/>
            <person name="Morgan-Lang C."/>
            <person name="Hatzenpichler R."/>
            <person name="Goudeau D."/>
            <person name="Malmstrom R."/>
            <person name="Brazelton W.J."/>
            <person name="Woyke T."/>
            <person name="Hallam S.J."/>
            <person name="Tyson G.W."/>
            <person name="Wegener G."/>
            <person name="Boetius A."/>
            <person name="Orphan V."/>
        </authorList>
    </citation>
    <scope>NUCLEOTIDE SEQUENCE</scope>
</reference>
<evidence type="ECO:0000313" key="7">
    <source>
        <dbReference type="EMBL" id="QNO41630.1"/>
    </source>
</evidence>
<keyword evidence="5" id="KW-0819">tRNA processing</keyword>
<dbReference type="CDD" id="cd02440">
    <property type="entry name" value="AdoMet_MTases"/>
    <property type="match status" value="1"/>
</dbReference>
<name>A0A7G9Y0U6_9EURY</name>
<dbReference type="Pfam" id="PF02475">
    <property type="entry name" value="TRM5-TYW2_MTfase"/>
    <property type="match status" value="1"/>
</dbReference>
<evidence type="ECO:0000259" key="6">
    <source>
        <dbReference type="PROSITE" id="PS51684"/>
    </source>
</evidence>
<dbReference type="InterPro" id="IPR040601">
    <property type="entry name" value="Trm5a/b_N"/>
</dbReference>
<evidence type="ECO:0000256" key="4">
    <source>
        <dbReference type="ARBA" id="ARBA00022691"/>
    </source>
</evidence>
<dbReference type="PROSITE" id="PS51684">
    <property type="entry name" value="SAM_MT_TRM5_TYW2"/>
    <property type="match status" value="1"/>
</dbReference>
<dbReference type="InterPro" id="IPR056744">
    <property type="entry name" value="TRM5/TYW2-like_N"/>
</dbReference>
<dbReference type="GO" id="GO:0005737">
    <property type="term" value="C:cytoplasm"/>
    <property type="evidence" value="ECO:0007669"/>
    <property type="project" value="TreeGrafter"/>
</dbReference>
<keyword evidence="2 7" id="KW-0489">Methyltransferase</keyword>
<dbReference type="Pfam" id="PF25133">
    <property type="entry name" value="TYW2_N_2"/>
    <property type="match status" value="1"/>
</dbReference>
<evidence type="ECO:0000256" key="5">
    <source>
        <dbReference type="ARBA" id="ARBA00022694"/>
    </source>
</evidence>
<accession>A0A7G9Y0U6</accession>
<dbReference type="PANTHER" id="PTHR23245:SF36">
    <property type="entry name" value="TRNA (GUANINE(37)-N1)-METHYLTRANSFERASE"/>
    <property type="match status" value="1"/>
</dbReference>
<dbReference type="SUPFAM" id="SSF53335">
    <property type="entry name" value="S-adenosyl-L-methionine-dependent methyltransferases"/>
    <property type="match status" value="1"/>
</dbReference>
<gene>
    <name evidence="7" type="primary">trm5b</name>
    <name evidence="7" type="ORF">AJMLGAKO_00008</name>
</gene>
<proteinExistence type="predicted"/>
<keyword evidence="3 7" id="KW-0808">Transferase</keyword>
<dbReference type="InterPro" id="IPR029063">
    <property type="entry name" value="SAM-dependent_MTases_sf"/>
</dbReference>
<organism evidence="7">
    <name type="scientific">Candidatus Methanogaster sp. ANME-2c ERB4</name>
    <dbReference type="NCBI Taxonomy" id="2759911"/>
    <lineage>
        <taxon>Archaea</taxon>
        <taxon>Methanobacteriati</taxon>
        <taxon>Methanobacteriota</taxon>
        <taxon>Stenosarchaea group</taxon>
        <taxon>Methanomicrobia</taxon>
        <taxon>Methanosarcinales</taxon>
        <taxon>ANME-2 cluster</taxon>
        <taxon>Candidatus Methanogasteraceae</taxon>
        <taxon>Candidatus Methanogaster</taxon>
    </lineage>
</organism>
<dbReference type="AlphaFoldDB" id="A0A7G9Y0U6"/>
<dbReference type="Pfam" id="PF18093">
    <property type="entry name" value="Trm5_N"/>
    <property type="match status" value="1"/>
</dbReference>
<evidence type="ECO:0000256" key="2">
    <source>
        <dbReference type="ARBA" id="ARBA00022603"/>
    </source>
</evidence>
<protein>
    <submittedName>
        <fullName evidence="7">tRNA (Guanine(37)-N1)-methyltransferase Trm5b</fullName>
        <ecNumber evidence="7">2.1.1.228</ecNumber>
    </submittedName>
</protein>
<dbReference type="GO" id="GO:0002939">
    <property type="term" value="P:tRNA N1-guanine methylation"/>
    <property type="evidence" value="ECO:0007669"/>
    <property type="project" value="TreeGrafter"/>
</dbReference>
<evidence type="ECO:0000256" key="1">
    <source>
        <dbReference type="ARBA" id="ARBA00022490"/>
    </source>
</evidence>
<keyword evidence="1" id="KW-0963">Cytoplasm</keyword>
<dbReference type="PANTHER" id="PTHR23245">
    <property type="entry name" value="TRNA METHYLTRANSFERASE"/>
    <property type="match status" value="1"/>
</dbReference>
<dbReference type="Gene3D" id="3.30.70.2580">
    <property type="match status" value="1"/>
</dbReference>
<dbReference type="GO" id="GO:0052906">
    <property type="term" value="F:tRNA (guanine(37)-N1)-methyltransferase activity"/>
    <property type="evidence" value="ECO:0007669"/>
    <property type="project" value="UniProtKB-EC"/>
</dbReference>
<keyword evidence="4" id="KW-0949">S-adenosyl-L-methionine</keyword>